<proteinExistence type="predicted"/>
<protein>
    <recommendedName>
        <fullName evidence="2">Leucine-binding protein domain-containing protein</fullName>
    </recommendedName>
</protein>
<dbReference type="InterPro" id="IPR024258">
    <property type="entry name" value="DUF3798"/>
</dbReference>
<name>U7TNU5_FUSNU</name>
<dbReference type="PATRIC" id="fig|1316587.3.peg.2168"/>
<gene>
    <name evidence="1" type="ORF">HMPREF1767_02198</name>
</gene>
<sequence>MKMKKILFSLLTIFILIVMVACGKKEAPTEDANAQQQGGTLNEATQDYHIGIVTTSVSQSEDNFRGAEAVAKKYGLSTEGGKITVVTIPDNFMQEQETTISQMVSLADDPQMKAIVVAEGVPGTYPAFKAIREKRPDILLFVNNNHEDPVQVSTVADVVVNSDSVARGYLIVKTAHDLGAKKFMHISFPRHLSYETISRRRAIMEQTAKDLGMEYIEMSAPDPLSDVGVPGAQQFILEQVPNWIKKYGKDIAFFATNDAQTEPLLKQIAAHGGYFIEADLPSPTMGYPGALGIEFTDDEKGNWPKILEKVEKAVIDAGGSGRMGTWAYSYNFACVEGLTDLAIKSIESGDRDFTLDKLLASLDVATPGAKWNGSIMKDNNGVDVKNAFFIYQDTYVFGKGYMGVTSVKIPEKYSNLGK</sequence>
<dbReference type="SUPFAM" id="SSF53822">
    <property type="entry name" value="Periplasmic binding protein-like I"/>
    <property type="match status" value="1"/>
</dbReference>
<comment type="caution">
    <text evidence="1">The sequence shown here is derived from an EMBL/GenBank/DDBJ whole genome shotgun (WGS) entry which is preliminary data.</text>
</comment>
<organism evidence="1">
    <name type="scientific">Fusobacterium nucleatum CTI-6</name>
    <dbReference type="NCBI Taxonomy" id="1316587"/>
    <lineage>
        <taxon>Bacteria</taxon>
        <taxon>Fusobacteriati</taxon>
        <taxon>Fusobacteriota</taxon>
        <taxon>Fusobacteriia</taxon>
        <taxon>Fusobacteriales</taxon>
        <taxon>Fusobacteriaceae</taxon>
        <taxon>Fusobacterium</taxon>
    </lineage>
</organism>
<accession>U7TNU5</accession>
<dbReference type="EMBL" id="AXNV01000032">
    <property type="protein sequence ID" value="ERT46035.1"/>
    <property type="molecule type" value="Genomic_DNA"/>
</dbReference>
<dbReference type="AlphaFoldDB" id="U7TNU5"/>
<dbReference type="InterPro" id="IPR028082">
    <property type="entry name" value="Peripla_BP_I"/>
</dbReference>
<evidence type="ECO:0000313" key="1">
    <source>
        <dbReference type="EMBL" id="ERT46035.1"/>
    </source>
</evidence>
<dbReference type="Pfam" id="PF12683">
    <property type="entry name" value="DUF3798"/>
    <property type="match status" value="1"/>
</dbReference>
<evidence type="ECO:0008006" key="2">
    <source>
        <dbReference type="Google" id="ProtNLM"/>
    </source>
</evidence>
<dbReference type="Gene3D" id="3.40.50.11400">
    <property type="match status" value="1"/>
</dbReference>
<reference evidence="1" key="1">
    <citation type="submission" date="2013-10" db="EMBL/GenBank/DDBJ databases">
        <title>The Genome Sequence of Fusobacterium nucleatum CTI-6.</title>
        <authorList>
            <consortium name="The Broad Institute Genomics Platform"/>
            <person name="Earl A."/>
            <person name="Ward D."/>
            <person name="Feldgarden M."/>
            <person name="Gevers D."/>
            <person name="Kostic A."/>
            <person name="Garrett W."/>
            <person name="Young S.K."/>
            <person name="Zeng Q."/>
            <person name="Gargeya S."/>
            <person name="Fitzgerald M."/>
            <person name="Abouelleil A."/>
            <person name="Alvarado L."/>
            <person name="Berlin A.M."/>
            <person name="Chapman S.B."/>
            <person name="Gainer-Dewar J."/>
            <person name="Goldberg J."/>
            <person name="Gnerre S."/>
            <person name="Griggs A."/>
            <person name="Gujja S."/>
            <person name="Hansen M."/>
            <person name="Howarth C."/>
            <person name="Imamovic A."/>
            <person name="Ireland A."/>
            <person name="Larimer J."/>
            <person name="McCowan C."/>
            <person name="Murphy C."/>
            <person name="Pearson M."/>
            <person name="Poon T.W."/>
            <person name="Priest M."/>
            <person name="Roberts A."/>
            <person name="Saif S."/>
            <person name="Shea T."/>
            <person name="Sykes S."/>
            <person name="Wortman J."/>
            <person name="Nusbaum C."/>
            <person name="Birren B."/>
        </authorList>
    </citation>
    <scope>NUCLEOTIDE SEQUENCE [LARGE SCALE GENOMIC DNA]</scope>
    <source>
        <strain evidence="1">CTI-6</strain>
    </source>
</reference>
<dbReference type="Gene3D" id="3.40.50.11390">
    <property type="match status" value="1"/>
</dbReference>
<dbReference type="PROSITE" id="PS51257">
    <property type="entry name" value="PROKAR_LIPOPROTEIN"/>
    <property type="match status" value="1"/>
</dbReference>